<dbReference type="InterPro" id="IPR011990">
    <property type="entry name" value="TPR-like_helical_dom_sf"/>
</dbReference>
<evidence type="ECO:0000313" key="1">
    <source>
        <dbReference type="EMBL" id="GAH34885.1"/>
    </source>
</evidence>
<accession>X1FQS0</accession>
<dbReference type="AlphaFoldDB" id="X1FQS0"/>
<gene>
    <name evidence="1" type="ORF">S03H2_15647</name>
</gene>
<dbReference type="Gene3D" id="1.25.40.10">
    <property type="entry name" value="Tetratricopeptide repeat domain"/>
    <property type="match status" value="1"/>
</dbReference>
<name>X1FQS0_9ZZZZ</name>
<evidence type="ECO:0008006" key="2">
    <source>
        <dbReference type="Google" id="ProtNLM"/>
    </source>
</evidence>
<reference evidence="1" key="1">
    <citation type="journal article" date="2014" name="Front. Microbiol.">
        <title>High frequency of phylogenetically diverse reductive dehalogenase-homologous genes in deep subseafloor sedimentary metagenomes.</title>
        <authorList>
            <person name="Kawai M."/>
            <person name="Futagami T."/>
            <person name="Toyoda A."/>
            <person name="Takaki Y."/>
            <person name="Nishi S."/>
            <person name="Hori S."/>
            <person name="Arai W."/>
            <person name="Tsubouchi T."/>
            <person name="Morono Y."/>
            <person name="Uchiyama I."/>
            <person name="Ito T."/>
            <person name="Fujiyama A."/>
            <person name="Inagaki F."/>
            <person name="Takami H."/>
        </authorList>
    </citation>
    <scope>NUCLEOTIDE SEQUENCE</scope>
    <source>
        <strain evidence="1">Expedition CK06-06</strain>
    </source>
</reference>
<protein>
    <recommendedName>
        <fullName evidence="2">MalT-like TPR region domain-containing protein</fullName>
    </recommendedName>
</protein>
<dbReference type="EMBL" id="BARU01007965">
    <property type="protein sequence ID" value="GAH34885.1"/>
    <property type="molecule type" value="Genomic_DNA"/>
</dbReference>
<comment type="caution">
    <text evidence="1">The sequence shown here is derived from an EMBL/GenBank/DDBJ whole genome shotgun (WGS) entry which is preliminary data.</text>
</comment>
<sequence length="240" mass="27404">MFKGLKKSSAEKANEHLGKARLAAQQKKYGEASEHAEKAIEIFKQNENRKQIDLAKASYYEYLGMDAIKFNKALEAANYLGRSGGFYHRLGLITEYQRIFNQQAKILRVIAGQLMKEKRFVEAASHFEQAAIAYQRIDNKSEELDCKAKSYISRAAAEKNISGRKVFLKKAVELMEERGSDEPVIKAHLAYYNALFVEAEKPQLALKYYSEALQHYQLAGSQGRIEEVKEKMKVLTEKHS</sequence>
<proteinExistence type="predicted"/>
<dbReference type="SUPFAM" id="SSF48452">
    <property type="entry name" value="TPR-like"/>
    <property type="match status" value="1"/>
</dbReference>
<organism evidence="1">
    <name type="scientific">marine sediment metagenome</name>
    <dbReference type="NCBI Taxonomy" id="412755"/>
    <lineage>
        <taxon>unclassified sequences</taxon>
        <taxon>metagenomes</taxon>
        <taxon>ecological metagenomes</taxon>
    </lineage>
</organism>